<evidence type="ECO:0000256" key="5">
    <source>
        <dbReference type="ARBA" id="ARBA00022553"/>
    </source>
</evidence>
<sequence>MAPSSTKDTAQMNFFDYIASITIPLKEIKSATNNFADKNIIARGSYAHVYKGQVEQSGELIDIVVRKCLKPNVSVVVNDCTMYKDLKHENIISLFKVDDTKDQALTIHKYEANESLDKHLGGSTLTWMQRLHICVGIAQALRYLHFGLKGDDCVIHGNIKSSKILLGHNWEPKLHDFRCAVKVKRYEPYITSNYNGTSQYKDPAFEGTGGLTHKSDVFSFGVVLFEVLLGRKASIPDKPVSSLFKALCGGKASISDKDIWYFANLAKLHYEDKSLDAMIDSDLRRQMDVESLNIFSETAYCCLKEQRAERPDMDQIVNQLERALELQKKHQSLVNSPAAVEDSTSSIIKVEGMDNLKVPLSEIIKATDNFSEKYFKGLGGYGTVYVAELPCFDGIGPVAIKRTNKRRDKETEIRFMAEVDMLIKAKHDNIVSLLGFCDEADEMILICEYASNGSLDKYLGNGSTTSFTWSRRLNICLNIAQGLHHLHNGLPGENTIIHRDIKSDNILLDDKWVAKIADFGLSKLHKGDKKHRTFATNKRVGTMFYADPEYMKRGGKLKKKSDIYSFGVVLFEILCGRLAYDKDFIGMGGLPAIARNCYKDGNLKLLVDPKIKEARENVFTLNGGVNQVSIDKFSKVAYKCLAQSQDDRPTIEYVIKKLKKALYYQENYKDSLHISLDDMKSATKNFSKIIGEGRHWKQYKGEIKHGNKPSTIVAKRWDRNSPEGRYQFFTELKILYENKHENIISLVGYCNEKGEHIIVYQNAPNGSLDKHLINASLTWIRRLKICIDVAKGLEFLHTSVSMMHRDIKSSSILLDGDWKAKISNFELSTPLSDTKPIEHVTDDNAYRSLSYVSKNDQEQGYLTRESDIYSLGVVLKEVLWGRLTDPTDRGSHHVVHNGQEILDGLVLLEGMEEQIDRKSLDTFEDIAGLCLAYRKYRPRVTEVITKLEKALNLQISSMAKMYESPEMKKDLDDVFSKGILLKDDKMISSMTKMYESAEMKKDLDDIFSKGILLKDNKVWLSLGSNGERNELISARNFSYKNCSSLKWRSSQDSRFPRVAEIIDVSNLKIQIKIKTQFLPPSGNQKVHLIFRFWGPRKSQAKRMYVNLKYKMGNETLHTYFATWREDGWMMIELFRSLNHKEDTHFEVQLESMSRGYCGNSSIYIEGIEFQAVENVSHEDSKRLKEVPNVLIENSNMDKEEKEEMMLSAKKVVRTNSYSMGRYLGREKLGEHMYGARMYKSHQIHQDSIKFSGAIEFKRHQLFRIRYKIQRQILSADTKNACYLVFKLSEKCRGLHAPVLVRDFSHTKKREILYFRSPHPTSLHDGDWIPKKRNDGWMEVIIWIFKSSNEIKHDHLFVDLKLTTYEGTMSGLIVRGIEFRPI</sequence>
<evidence type="ECO:0000256" key="3">
    <source>
        <dbReference type="ARBA" id="ARBA00022475"/>
    </source>
</evidence>
<dbReference type="FunFam" id="1.10.510.10:FF:000358">
    <property type="entry name" value="Putative leucine-rich repeat receptor-like serine/threonine-protein kinase"/>
    <property type="match status" value="1"/>
</dbReference>
<evidence type="ECO:0000256" key="10">
    <source>
        <dbReference type="ARBA" id="ARBA00022737"/>
    </source>
</evidence>
<feature type="domain" description="Protein kinase" evidence="20">
    <location>
        <begin position="684"/>
        <end position="951"/>
    </location>
</feature>
<dbReference type="PANTHER" id="PTHR27003">
    <property type="entry name" value="OS07G0166700 PROTEIN"/>
    <property type="match status" value="1"/>
</dbReference>
<keyword evidence="16" id="KW-0675">Receptor</keyword>
<dbReference type="Pfam" id="PF00069">
    <property type="entry name" value="Pkinase"/>
    <property type="match status" value="1"/>
</dbReference>
<keyword evidence="3" id="KW-1003">Cell membrane</keyword>
<evidence type="ECO:0000256" key="6">
    <source>
        <dbReference type="ARBA" id="ARBA00022614"/>
    </source>
</evidence>
<protein>
    <recommendedName>
        <fullName evidence="2">non-specific serine/threonine protein kinase</fullName>
        <ecNumber evidence="2">2.7.11.1</ecNumber>
    </recommendedName>
</protein>
<dbReference type="Pfam" id="PF07714">
    <property type="entry name" value="PK_Tyr_Ser-Thr"/>
    <property type="match status" value="2"/>
</dbReference>
<reference evidence="21 23" key="1">
    <citation type="journal article" date="2017" name="Nature">
        <title>The sunflower genome provides insights into oil metabolism, flowering and Asterid evolution.</title>
        <authorList>
            <person name="Badouin H."/>
            <person name="Gouzy J."/>
            <person name="Grassa C.J."/>
            <person name="Murat F."/>
            <person name="Staton S.E."/>
            <person name="Cottret L."/>
            <person name="Lelandais-Briere C."/>
            <person name="Owens G.L."/>
            <person name="Carrere S."/>
            <person name="Mayjonade B."/>
            <person name="Legrand L."/>
            <person name="Gill N."/>
            <person name="Kane N.C."/>
            <person name="Bowers J.E."/>
            <person name="Hubner S."/>
            <person name="Bellec A."/>
            <person name="Berard A."/>
            <person name="Berges H."/>
            <person name="Blanchet N."/>
            <person name="Boniface M.C."/>
            <person name="Brunel D."/>
            <person name="Catrice O."/>
            <person name="Chaidir N."/>
            <person name="Claudel C."/>
            <person name="Donnadieu C."/>
            <person name="Faraut T."/>
            <person name="Fievet G."/>
            <person name="Helmstetter N."/>
            <person name="King M."/>
            <person name="Knapp S.J."/>
            <person name="Lai Z."/>
            <person name="Le Paslier M.C."/>
            <person name="Lippi Y."/>
            <person name="Lorenzon L."/>
            <person name="Mandel J.R."/>
            <person name="Marage G."/>
            <person name="Marchand G."/>
            <person name="Marquand E."/>
            <person name="Bret-Mestries E."/>
            <person name="Morien E."/>
            <person name="Nambeesan S."/>
            <person name="Nguyen T."/>
            <person name="Pegot-Espagnet P."/>
            <person name="Pouilly N."/>
            <person name="Raftis F."/>
            <person name="Sallet E."/>
            <person name="Schiex T."/>
            <person name="Thomas J."/>
            <person name="Vandecasteele C."/>
            <person name="Vares D."/>
            <person name="Vear F."/>
            <person name="Vautrin S."/>
            <person name="Crespi M."/>
            <person name="Mangin B."/>
            <person name="Burke J.M."/>
            <person name="Salse J."/>
            <person name="Munos S."/>
            <person name="Vincourt P."/>
            <person name="Rieseberg L.H."/>
            <person name="Langlade N.B."/>
        </authorList>
    </citation>
    <scope>NUCLEOTIDE SEQUENCE [LARGE SCALE GENOMIC DNA]</scope>
    <source>
        <strain evidence="23">cv. SF193</strain>
        <tissue evidence="21">Leaves</tissue>
    </source>
</reference>
<evidence type="ECO:0000256" key="13">
    <source>
        <dbReference type="ARBA" id="ARBA00022840"/>
    </source>
</evidence>
<keyword evidence="15" id="KW-0472">Membrane</keyword>
<dbReference type="InterPro" id="IPR000719">
    <property type="entry name" value="Prot_kinase_dom"/>
</dbReference>
<proteinExistence type="predicted"/>
<dbReference type="SUPFAM" id="SSF56112">
    <property type="entry name" value="Protein kinase-like (PK-like)"/>
    <property type="match status" value="3"/>
</dbReference>
<evidence type="ECO:0000256" key="4">
    <source>
        <dbReference type="ARBA" id="ARBA00022527"/>
    </source>
</evidence>
<evidence type="ECO:0000256" key="19">
    <source>
        <dbReference type="ARBA" id="ARBA00048679"/>
    </source>
</evidence>
<dbReference type="Gene3D" id="1.10.510.10">
    <property type="entry name" value="Transferase(Phosphotransferase) domain 1"/>
    <property type="match status" value="3"/>
</dbReference>
<comment type="catalytic activity">
    <reaction evidence="18">
        <text>L-threonyl-[protein] + ATP = O-phospho-L-threonyl-[protein] + ADP + H(+)</text>
        <dbReference type="Rhea" id="RHEA:46608"/>
        <dbReference type="Rhea" id="RHEA-COMP:11060"/>
        <dbReference type="Rhea" id="RHEA-COMP:11605"/>
        <dbReference type="ChEBI" id="CHEBI:15378"/>
        <dbReference type="ChEBI" id="CHEBI:30013"/>
        <dbReference type="ChEBI" id="CHEBI:30616"/>
        <dbReference type="ChEBI" id="CHEBI:61977"/>
        <dbReference type="ChEBI" id="CHEBI:456216"/>
        <dbReference type="EC" id="2.7.11.1"/>
    </reaction>
</comment>
<evidence type="ECO:0000256" key="15">
    <source>
        <dbReference type="ARBA" id="ARBA00023136"/>
    </source>
</evidence>
<evidence type="ECO:0000256" key="18">
    <source>
        <dbReference type="ARBA" id="ARBA00047899"/>
    </source>
</evidence>
<dbReference type="OrthoDB" id="1787359at2759"/>
<dbReference type="SMART" id="SM00220">
    <property type="entry name" value="S_TKc"/>
    <property type="match status" value="1"/>
</dbReference>
<feature type="domain" description="Protein kinase" evidence="20">
    <location>
        <begin position="35"/>
        <end position="333"/>
    </location>
</feature>
<evidence type="ECO:0000313" key="22">
    <source>
        <dbReference type="EMBL" id="OTG38496.1"/>
    </source>
</evidence>
<evidence type="ECO:0000256" key="14">
    <source>
        <dbReference type="ARBA" id="ARBA00022989"/>
    </source>
</evidence>
<gene>
    <name evidence="22" type="ORF">HannXRQ_Chr01g0030341</name>
    <name evidence="21" type="ORF">HanXRQr2_Chr01g0044671</name>
</gene>
<feature type="domain" description="Protein kinase" evidence="20">
    <location>
        <begin position="370"/>
        <end position="664"/>
    </location>
</feature>
<dbReference type="Gene3D" id="3.30.200.20">
    <property type="entry name" value="Phosphorylase Kinase, domain 1"/>
    <property type="match status" value="3"/>
</dbReference>
<dbReference type="GO" id="GO:0004714">
    <property type="term" value="F:transmembrane receptor protein tyrosine kinase activity"/>
    <property type="evidence" value="ECO:0007669"/>
    <property type="project" value="InterPro"/>
</dbReference>
<keyword evidence="23" id="KW-1185">Reference proteome</keyword>
<dbReference type="GO" id="GO:0005524">
    <property type="term" value="F:ATP binding"/>
    <property type="evidence" value="ECO:0007669"/>
    <property type="project" value="UniProtKB-KW"/>
</dbReference>
<dbReference type="Pfam" id="PF14299">
    <property type="entry name" value="PP2"/>
    <property type="match status" value="2"/>
</dbReference>
<evidence type="ECO:0000256" key="11">
    <source>
        <dbReference type="ARBA" id="ARBA00022741"/>
    </source>
</evidence>
<keyword evidence="5" id="KW-0597">Phosphoprotein</keyword>
<evidence type="ECO:0000256" key="17">
    <source>
        <dbReference type="ARBA" id="ARBA00023180"/>
    </source>
</evidence>
<comment type="catalytic activity">
    <reaction evidence="19">
        <text>L-seryl-[protein] + ATP = O-phospho-L-seryl-[protein] + ADP + H(+)</text>
        <dbReference type="Rhea" id="RHEA:17989"/>
        <dbReference type="Rhea" id="RHEA-COMP:9863"/>
        <dbReference type="Rhea" id="RHEA-COMP:11604"/>
        <dbReference type="ChEBI" id="CHEBI:15378"/>
        <dbReference type="ChEBI" id="CHEBI:29999"/>
        <dbReference type="ChEBI" id="CHEBI:30616"/>
        <dbReference type="ChEBI" id="CHEBI:83421"/>
        <dbReference type="ChEBI" id="CHEBI:456216"/>
        <dbReference type="EC" id="2.7.11.1"/>
    </reaction>
</comment>
<dbReference type="EC" id="2.7.11.1" evidence="2"/>
<keyword evidence="17" id="KW-0325">Glycoprotein</keyword>
<organism evidence="22 23">
    <name type="scientific">Helianthus annuus</name>
    <name type="common">Common sunflower</name>
    <dbReference type="NCBI Taxonomy" id="4232"/>
    <lineage>
        <taxon>Eukaryota</taxon>
        <taxon>Viridiplantae</taxon>
        <taxon>Streptophyta</taxon>
        <taxon>Embryophyta</taxon>
        <taxon>Tracheophyta</taxon>
        <taxon>Spermatophyta</taxon>
        <taxon>Magnoliopsida</taxon>
        <taxon>eudicotyledons</taxon>
        <taxon>Gunneridae</taxon>
        <taxon>Pentapetalae</taxon>
        <taxon>asterids</taxon>
        <taxon>campanulids</taxon>
        <taxon>Asterales</taxon>
        <taxon>Asteraceae</taxon>
        <taxon>Asteroideae</taxon>
        <taxon>Heliantheae alliance</taxon>
        <taxon>Heliantheae</taxon>
        <taxon>Helianthus</taxon>
    </lineage>
</organism>
<keyword evidence="9" id="KW-0732">Signal</keyword>
<evidence type="ECO:0000256" key="16">
    <source>
        <dbReference type="ARBA" id="ARBA00023170"/>
    </source>
</evidence>
<dbReference type="InterPro" id="IPR011009">
    <property type="entry name" value="Kinase-like_dom_sf"/>
</dbReference>
<dbReference type="PROSITE" id="PS50011">
    <property type="entry name" value="PROTEIN_KINASE_DOM"/>
    <property type="match status" value="3"/>
</dbReference>
<reference evidence="22" key="2">
    <citation type="submission" date="2017-02" db="EMBL/GenBank/DDBJ databases">
        <title>Sunflower complete genome.</title>
        <authorList>
            <person name="Langlade N."/>
            <person name="Munos S."/>
        </authorList>
    </citation>
    <scope>NUCLEOTIDE SEQUENCE [LARGE SCALE GENOMIC DNA]</scope>
    <source>
        <tissue evidence="22">Leaves</tissue>
    </source>
</reference>
<dbReference type="InterPro" id="IPR045272">
    <property type="entry name" value="ANXUR1/2-like"/>
</dbReference>
<keyword evidence="4" id="KW-0723">Serine/threonine-protein kinase</keyword>
<keyword evidence="6" id="KW-0433">Leucine-rich repeat</keyword>
<keyword evidence="8" id="KW-0812">Transmembrane</keyword>
<keyword evidence="7 21" id="KW-0808">Transferase</keyword>
<dbReference type="Proteomes" id="UP000215914">
    <property type="component" value="Chromosome 1"/>
</dbReference>
<keyword evidence="10" id="KW-0677">Repeat</keyword>
<evidence type="ECO:0000256" key="8">
    <source>
        <dbReference type="ARBA" id="ARBA00022692"/>
    </source>
</evidence>
<keyword evidence="13" id="KW-0067">ATP-binding</keyword>
<reference evidence="21" key="3">
    <citation type="submission" date="2020-06" db="EMBL/GenBank/DDBJ databases">
        <title>Helianthus annuus Genome sequencing and assembly Release 2.</title>
        <authorList>
            <person name="Gouzy J."/>
            <person name="Langlade N."/>
            <person name="Munos S."/>
        </authorList>
    </citation>
    <scope>NUCLEOTIDE SEQUENCE</scope>
    <source>
        <tissue evidence="21">Leaves</tissue>
    </source>
</reference>
<comment type="subcellular location">
    <subcellularLocation>
        <location evidence="1">Cell membrane</location>
        <topology evidence="1">Single-pass membrane protein</topology>
    </subcellularLocation>
</comment>
<evidence type="ECO:0000256" key="1">
    <source>
        <dbReference type="ARBA" id="ARBA00004162"/>
    </source>
</evidence>
<dbReference type="InterPro" id="IPR025886">
    <property type="entry name" value="PP2-like"/>
</dbReference>
<dbReference type="InterPro" id="IPR001245">
    <property type="entry name" value="Ser-Thr/Tyr_kinase_cat_dom"/>
</dbReference>
<dbReference type="EMBL" id="CM007890">
    <property type="protein sequence ID" value="OTG38496.1"/>
    <property type="molecule type" value="Genomic_DNA"/>
</dbReference>
<dbReference type="GO" id="GO:0004674">
    <property type="term" value="F:protein serine/threonine kinase activity"/>
    <property type="evidence" value="ECO:0007669"/>
    <property type="project" value="UniProtKB-KW"/>
</dbReference>
<dbReference type="InterPro" id="IPR008271">
    <property type="entry name" value="Ser/Thr_kinase_AS"/>
</dbReference>
<keyword evidence="12" id="KW-0418">Kinase</keyword>
<accession>A0A251VTR2</accession>
<evidence type="ECO:0000256" key="12">
    <source>
        <dbReference type="ARBA" id="ARBA00022777"/>
    </source>
</evidence>
<evidence type="ECO:0000313" key="21">
    <source>
        <dbReference type="EMBL" id="KAF5824030.1"/>
    </source>
</evidence>
<dbReference type="InParanoid" id="A0A251VTR2"/>
<dbReference type="GO" id="GO:0005886">
    <property type="term" value="C:plasma membrane"/>
    <property type="evidence" value="ECO:0000318"/>
    <property type="project" value="GO_Central"/>
</dbReference>
<evidence type="ECO:0000313" key="23">
    <source>
        <dbReference type="Proteomes" id="UP000215914"/>
    </source>
</evidence>
<keyword evidence="11" id="KW-0547">Nucleotide-binding</keyword>
<dbReference type="PANTHER" id="PTHR27003:SF471">
    <property type="entry name" value="VASCULAR ENDOTHELIAL GROWTH FACTOR RECEPTOR 2 (VEGFR2)-RELATED"/>
    <property type="match status" value="1"/>
</dbReference>
<dbReference type="EMBL" id="MNCJ02000316">
    <property type="protein sequence ID" value="KAF5824030.1"/>
    <property type="molecule type" value="Genomic_DNA"/>
</dbReference>
<name>A0A251VTR2_HELAN</name>
<dbReference type="PROSITE" id="PS00108">
    <property type="entry name" value="PROTEIN_KINASE_ST"/>
    <property type="match status" value="1"/>
</dbReference>
<evidence type="ECO:0000256" key="7">
    <source>
        <dbReference type="ARBA" id="ARBA00022679"/>
    </source>
</evidence>
<dbReference type="Gramene" id="mRNA:HanXRQr2_Chr01g0044671">
    <property type="protein sequence ID" value="mRNA:HanXRQr2_Chr01g0044671"/>
    <property type="gene ID" value="HanXRQr2_Chr01g0044671"/>
</dbReference>
<keyword evidence="14" id="KW-1133">Transmembrane helix</keyword>
<evidence type="ECO:0000256" key="2">
    <source>
        <dbReference type="ARBA" id="ARBA00012513"/>
    </source>
</evidence>
<evidence type="ECO:0000259" key="20">
    <source>
        <dbReference type="PROSITE" id="PS50011"/>
    </source>
</evidence>
<evidence type="ECO:0000256" key="9">
    <source>
        <dbReference type="ARBA" id="ARBA00022729"/>
    </source>
</evidence>
<dbReference type="GO" id="GO:0004672">
    <property type="term" value="F:protein kinase activity"/>
    <property type="evidence" value="ECO:0000318"/>
    <property type="project" value="GO_Central"/>
</dbReference>